<feature type="compositionally biased region" description="Polar residues" evidence="5">
    <location>
        <begin position="1"/>
        <end position="10"/>
    </location>
</feature>
<evidence type="ECO:0000313" key="8">
    <source>
        <dbReference type="Proteomes" id="UP000054937"/>
    </source>
</evidence>
<reference evidence="7 8" key="1">
    <citation type="journal article" date="2015" name="Sci. Rep.">
        <title>Genome of the facultative scuticociliatosis pathogen Pseudocohnilembus persalinus provides insight into its virulence through horizontal gene transfer.</title>
        <authorList>
            <person name="Xiong J."/>
            <person name="Wang G."/>
            <person name="Cheng J."/>
            <person name="Tian M."/>
            <person name="Pan X."/>
            <person name="Warren A."/>
            <person name="Jiang C."/>
            <person name="Yuan D."/>
            <person name="Miao W."/>
        </authorList>
    </citation>
    <scope>NUCLEOTIDE SEQUENCE [LARGE SCALE GENOMIC DNA]</scope>
    <source>
        <strain evidence="7">36N120E</strain>
    </source>
</reference>
<keyword evidence="2" id="KW-0863">Zinc-finger</keyword>
<dbReference type="Gene3D" id="2.30.30.380">
    <property type="entry name" value="Zn-finger domain of Sec23/24"/>
    <property type="match status" value="1"/>
</dbReference>
<feature type="compositionally biased region" description="Low complexity" evidence="5">
    <location>
        <begin position="48"/>
        <end position="62"/>
    </location>
</feature>
<organism evidence="7 8">
    <name type="scientific">Pseudocohnilembus persalinus</name>
    <name type="common">Ciliate</name>
    <dbReference type="NCBI Taxonomy" id="266149"/>
    <lineage>
        <taxon>Eukaryota</taxon>
        <taxon>Sar</taxon>
        <taxon>Alveolata</taxon>
        <taxon>Ciliophora</taxon>
        <taxon>Intramacronucleata</taxon>
        <taxon>Oligohymenophorea</taxon>
        <taxon>Scuticociliatia</taxon>
        <taxon>Philasterida</taxon>
        <taxon>Pseudocohnilembidae</taxon>
        <taxon>Pseudocohnilembus</taxon>
    </lineage>
</organism>
<comment type="caution">
    <text evidence="7">The sequence shown here is derived from an EMBL/GenBank/DDBJ whole genome shotgun (WGS) entry which is preliminary data.</text>
</comment>
<sequence length="149" mass="17423">MEQNNTNQGRKQGGAGTKINRKTGTVTINQAQQIQQTKSKQKKKNKKQNQQQQQQQPGQQQKKTIKMKGQPVNIGENQEEGWQCLVCRMRNPETYGYCDRCDSLRGLTKEEAMAEDQKEIEEKNKQIQEQLNNFIINEEKRKKEEEKQI</sequence>
<evidence type="ECO:0000256" key="4">
    <source>
        <dbReference type="SAM" id="Coils"/>
    </source>
</evidence>
<dbReference type="InParanoid" id="A0A0V0QYM6"/>
<feature type="coiled-coil region" evidence="4">
    <location>
        <begin position="104"/>
        <end position="148"/>
    </location>
</feature>
<dbReference type="GO" id="GO:0008270">
    <property type="term" value="F:zinc ion binding"/>
    <property type="evidence" value="ECO:0007669"/>
    <property type="project" value="UniProtKB-KW"/>
</dbReference>
<evidence type="ECO:0000256" key="3">
    <source>
        <dbReference type="ARBA" id="ARBA00022833"/>
    </source>
</evidence>
<keyword evidence="3" id="KW-0862">Zinc</keyword>
<evidence type="ECO:0000256" key="1">
    <source>
        <dbReference type="ARBA" id="ARBA00022723"/>
    </source>
</evidence>
<dbReference type="OMA" id="NCKYINE"/>
<evidence type="ECO:0000256" key="5">
    <source>
        <dbReference type="SAM" id="MobiDB-lite"/>
    </source>
</evidence>
<feature type="region of interest" description="Disordered" evidence="5">
    <location>
        <begin position="1"/>
        <end position="74"/>
    </location>
</feature>
<accession>A0A0V0QYM6</accession>
<keyword evidence="1" id="KW-0479">Metal-binding</keyword>
<dbReference type="SUPFAM" id="SSF90209">
    <property type="entry name" value="Ran binding protein zinc finger-like"/>
    <property type="match status" value="1"/>
</dbReference>
<dbReference type="InterPro" id="IPR001876">
    <property type="entry name" value="Znf_RanBP2"/>
</dbReference>
<gene>
    <name evidence="7" type="ORF">PPERSA_06981</name>
</gene>
<feature type="compositionally biased region" description="Low complexity" evidence="5">
    <location>
        <begin position="27"/>
        <end position="38"/>
    </location>
</feature>
<dbReference type="PROSITE" id="PS01358">
    <property type="entry name" value="ZF_RANBP2_1"/>
    <property type="match status" value="1"/>
</dbReference>
<dbReference type="Proteomes" id="UP000054937">
    <property type="component" value="Unassembled WGS sequence"/>
</dbReference>
<name>A0A0V0QYM6_PSEPJ</name>
<proteinExistence type="predicted"/>
<keyword evidence="8" id="KW-1185">Reference proteome</keyword>
<dbReference type="EMBL" id="LDAU01000084">
    <property type="protein sequence ID" value="KRX07366.1"/>
    <property type="molecule type" value="Genomic_DNA"/>
</dbReference>
<dbReference type="AlphaFoldDB" id="A0A0V0QYM6"/>
<evidence type="ECO:0000256" key="2">
    <source>
        <dbReference type="ARBA" id="ARBA00022771"/>
    </source>
</evidence>
<feature type="domain" description="RanBP2-type" evidence="6">
    <location>
        <begin position="82"/>
        <end position="101"/>
    </location>
</feature>
<evidence type="ECO:0000313" key="7">
    <source>
        <dbReference type="EMBL" id="KRX07366.1"/>
    </source>
</evidence>
<dbReference type="InterPro" id="IPR036443">
    <property type="entry name" value="Znf_RanBP2_sf"/>
</dbReference>
<keyword evidence="4" id="KW-0175">Coiled coil</keyword>
<evidence type="ECO:0000259" key="6">
    <source>
        <dbReference type="PROSITE" id="PS01358"/>
    </source>
</evidence>
<protein>
    <recommendedName>
        <fullName evidence="6">RanBP2-type domain-containing protein</fullName>
    </recommendedName>
</protein>